<feature type="transmembrane region" description="Helical" evidence="1">
    <location>
        <begin position="20"/>
        <end position="37"/>
    </location>
</feature>
<evidence type="ECO:0000313" key="2">
    <source>
        <dbReference type="EMBL" id="QOL52109.1"/>
    </source>
</evidence>
<keyword evidence="1" id="KW-0472">Membrane</keyword>
<evidence type="ECO:0000313" key="3">
    <source>
        <dbReference type="Proteomes" id="UP000593875"/>
    </source>
</evidence>
<organism evidence="2 3">
    <name type="scientific">Massilia litorea</name>
    <dbReference type="NCBI Taxonomy" id="2769491"/>
    <lineage>
        <taxon>Bacteria</taxon>
        <taxon>Pseudomonadati</taxon>
        <taxon>Pseudomonadota</taxon>
        <taxon>Betaproteobacteria</taxon>
        <taxon>Burkholderiales</taxon>
        <taxon>Oxalobacteraceae</taxon>
        <taxon>Telluria group</taxon>
        <taxon>Massilia</taxon>
    </lineage>
</organism>
<feature type="transmembrane region" description="Helical" evidence="1">
    <location>
        <begin position="83"/>
        <end position="106"/>
    </location>
</feature>
<dbReference type="EMBL" id="CP062941">
    <property type="protein sequence ID" value="QOL52109.1"/>
    <property type="molecule type" value="Genomic_DNA"/>
</dbReference>
<name>A0A7L9UCD8_9BURK</name>
<sequence>MSTAYFRNRHRLFHSHPRLTGAFATGVIAGALLPHAWGLSFRCLVGWNIAVWLYLGMTSWVVLRGDPRRITKLAEQEEGNAVFALSVTSIGAMISLAAIVIELASAKNMNGHQRMTHYWLTGATVLGSWLLVSVVYSFHYAHLYYRSHTGTKPLRFPDETLDAGYWDFLYFSFTIAVAAQTSDVSIHSTLARKAVLAQSVLAFFFNAAIIGMSINIAAGLVGS</sequence>
<accession>A0A7L9UCD8</accession>
<dbReference type="Pfam" id="PF07077">
    <property type="entry name" value="DUF1345"/>
    <property type="match status" value="1"/>
</dbReference>
<keyword evidence="1" id="KW-0812">Transmembrane</keyword>
<gene>
    <name evidence="2" type="ORF">LPB04_18495</name>
</gene>
<keyword evidence="1" id="KW-1133">Transmembrane helix</keyword>
<dbReference type="KEGG" id="mlir:LPB04_18495"/>
<proteinExistence type="predicted"/>
<reference evidence="2 3" key="1">
    <citation type="submission" date="2020-10" db="EMBL/GenBank/DDBJ databases">
        <title>Genome sequencing of Massilia sp. LPB0304.</title>
        <authorList>
            <person name="Kim J."/>
        </authorList>
    </citation>
    <scope>NUCLEOTIDE SEQUENCE [LARGE SCALE GENOMIC DNA]</scope>
    <source>
        <strain evidence="2 3">LPB0304</strain>
    </source>
</reference>
<protein>
    <submittedName>
        <fullName evidence="2">DUF1345 domain-containing protein</fullName>
    </submittedName>
</protein>
<evidence type="ECO:0000256" key="1">
    <source>
        <dbReference type="SAM" id="Phobius"/>
    </source>
</evidence>
<keyword evidence="3" id="KW-1185">Reference proteome</keyword>
<feature type="transmembrane region" description="Helical" evidence="1">
    <location>
        <begin position="44"/>
        <end position="63"/>
    </location>
</feature>
<dbReference type="AlphaFoldDB" id="A0A7L9UCD8"/>
<dbReference type="InterPro" id="IPR009781">
    <property type="entry name" value="DUF1345"/>
</dbReference>
<feature type="transmembrane region" description="Helical" evidence="1">
    <location>
        <begin position="118"/>
        <end position="143"/>
    </location>
</feature>
<dbReference type="Proteomes" id="UP000593875">
    <property type="component" value="Chromosome"/>
</dbReference>
<feature type="transmembrane region" description="Helical" evidence="1">
    <location>
        <begin position="200"/>
        <end position="221"/>
    </location>
</feature>